<evidence type="ECO:0000256" key="1">
    <source>
        <dbReference type="SAM" id="SignalP"/>
    </source>
</evidence>
<evidence type="ECO:0000313" key="2">
    <source>
        <dbReference type="EMBL" id="OZY86957.1"/>
    </source>
</evidence>
<keyword evidence="1" id="KW-0732">Signal</keyword>
<feature type="chain" id="PRO_5012424530" evidence="1">
    <location>
        <begin position="20"/>
        <end position="115"/>
    </location>
</feature>
<dbReference type="AlphaFoldDB" id="A0A266QAN2"/>
<keyword evidence="3" id="KW-1185">Reference proteome</keyword>
<comment type="caution">
    <text evidence="2">The sequence shown here is derived from an EMBL/GenBank/DDBJ whole genome shotgun (WGS) entry which is preliminary data.</text>
</comment>
<name>A0A266QAN2_9GAMM</name>
<dbReference type="RefSeq" id="WP_094984480.1">
    <property type="nucleotide sequence ID" value="NZ_NHNI01000001.1"/>
</dbReference>
<evidence type="ECO:0000313" key="3">
    <source>
        <dbReference type="Proteomes" id="UP000216101"/>
    </source>
</evidence>
<organism evidence="2 3">
    <name type="scientific">Cellvibrio mixtus</name>
    <dbReference type="NCBI Taxonomy" id="39650"/>
    <lineage>
        <taxon>Bacteria</taxon>
        <taxon>Pseudomonadati</taxon>
        <taxon>Pseudomonadota</taxon>
        <taxon>Gammaproteobacteria</taxon>
        <taxon>Cellvibrionales</taxon>
        <taxon>Cellvibrionaceae</taxon>
        <taxon>Cellvibrio</taxon>
    </lineage>
</organism>
<accession>A0A266QAN2</accession>
<protein>
    <submittedName>
        <fullName evidence="2">Uncharacterized protein</fullName>
    </submittedName>
</protein>
<gene>
    <name evidence="2" type="ORF">CBP51_08190</name>
</gene>
<dbReference type="Proteomes" id="UP000216101">
    <property type="component" value="Unassembled WGS sequence"/>
</dbReference>
<reference evidence="3" key="1">
    <citation type="submission" date="2017-05" db="EMBL/GenBank/DDBJ databases">
        <authorList>
            <person name="Barney B.M."/>
        </authorList>
    </citation>
    <scope>NUCLEOTIDE SEQUENCE [LARGE SCALE GENOMIC DNA]</scope>
    <source>
        <strain evidence="3">PSBB022</strain>
    </source>
</reference>
<feature type="signal peptide" evidence="1">
    <location>
        <begin position="1"/>
        <end position="19"/>
    </location>
</feature>
<dbReference type="EMBL" id="NHNI01000001">
    <property type="protein sequence ID" value="OZY86957.1"/>
    <property type="molecule type" value="Genomic_DNA"/>
</dbReference>
<proteinExistence type="predicted"/>
<sequence>MKHCIRFFILFLASSYVYASHMCVGKVNAIDVAFNGAVNANIGTIGDGNTICYLNKAHGEYTAEACKAVFSLLLSAKMSSKDVRLWFRNDANTSCTKGAWVDLATHSVYHVRLEN</sequence>